<dbReference type="SUPFAM" id="SSF100950">
    <property type="entry name" value="NagB/RpiA/CoA transferase-like"/>
    <property type="match status" value="1"/>
</dbReference>
<dbReference type="PANTHER" id="PTHR23407:SF1">
    <property type="entry name" value="5-FORMYLTETRAHYDROFOLATE CYCLO-LIGASE"/>
    <property type="match status" value="1"/>
</dbReference>
<dbReference type="RefSeq" id="WP_377211111.1">
    <property type="nucleotide sequence ID" value="NZ_JBHTJV010000002.1"/>
</dbReference>
<dbReference type="InterPro" id="IPR037171">
    <property type="entry name" value="NagB/RpiA_transferase-like"/>
</dbReference>
<dbReference type="PIRSF" id="PIRSF006806">
    <property type="entry name" value="FTHF_cligase"/>
    <property type="match status" value="1"/>
</dbReference>
<keyword evidence="3 4" id="KW-0067">ATP-binding</keyword>
<dbReference type="InterPro" id="IPR002698">
    <property type="entry name" value="FTHF_cligase"/>
</dbReference>
<evidence type="ECO:0000256" key="4">
    <source>
        <dbReference type="RuleBase" id="RU361279"/>
    </source>
</evidence>
<sequence length="205" mass="22114">MTELVLNNPTQQKANLRKTALSRRDALAEDARIEASLAAAEFAANYAPLNQEFMPGTVVAGFHPIRSEIDPRPLMATLAARGARLCLPVVTDKTTIIFRELIRGAPMVKTGFGTVGPDENAAVLDPQILLVPLSVFDTRGGRIGYGAGFYDRAIDKLIAKGITPKLIGMAYALQQADEVPMEPHDRFLDAVITEKGVIDAKGNNT</sequence>
<evidence type="ECO:0000256" key="3">
    <source>
        <dbReference type="ARBA" id="ARBA00022840"/>
    </source>
</evidence>
<comment type="catalytic activity">
    <reaction evidence="4">
        <text>(6S)-5-formyl-5,6,7,8-tetrahydrofolate + ATP = (6R)-5,10-methenyltetrahydrofolate + ADP + phosphate</text>
        <dbReference type="Rhea" id="RHEA:10488"/>
        <dbReference type="ChEBI" id="CHEBI:30616"/>
        <dbReference type="ChEBI" id="CHEBI:43474"/>
        <dbReference type="ChEBI" id="CHEBI:57455"/>
        <dbReference type="ChEBI" id="CHEBI:57457"/>
        <dbReference type="ChEBI" id="CHEBI:456216"/>
        <dbReference type="EC" id="6.3.3.2"/>
    </reaction>
</comment>
<gene>
    <name evidence="5" type="ORF">ACFQ14_02460</name>
</gene>
<dbReference type="PANTHER" id="PTHR23407">
    <property type="entry name" value="ATPASE INHIBITOR/5-FORMYLTETRAHYDROFOLATE CYCLO-LIGASE"/>
    <property type="match status" value="1"/>
</dbReference>
<evidence type="ECO:0000313" key="5">
    <source>
        <dbReference type="EMBL" id="MFD0915261.1"/>
    </source>
</evidence>
<reference evidence="6" key="1">
    <citation type="journal article" date="2019" name="Int. J. Syst. Evol. Microbiol.">
        <title>The Global Catalogue of Microorganisms (GCM) 10K type strain sequencing project: providing services to taxonomists for standard genome sequencing and annotation.</title>
        <authorList>
            <consortium name="The Broad Institute Genomics Platform"/>
            <consortium name="The Broad Institute Genome Sequencing Center for Infectious Disease"/>
            <person name="Wu L."/>
            <person name="Ma J."/>
        </authorList>
    </citation>
    <scope>NUCLEOTIDE SEQUENCE [LARGE SCALE GENOMIC DNA]</scope>
    <source>
        <strain evidence="6">CCUG 60023</strain>
    </source>
</reference>
<keyword evidence="5" id="KW-0436">Ligase</keyword>
<accession>A0ABW3F9W5</accession>
<name>A0ABW3F9W5_9HYPH</name>
<keyword evidence="4" id="KW-0460">Magnesium</keyword>
<dbReference type="EMBL" id="JBHTJV010000002">
    <property type="protein sequence ID" value="MFD0915261.1"/>
    <property type="molecule type" value="Genomic_DNA"/>
</dbReference>
<dbReference type="EC" id="6.3.3.2" evidence="4"/>
<evidence type="ECO:0000256" key="1">
    <source>
        <dbReference type="ARBA" id="ARBA00010638"/>
    </source>
</evidence>
<keyword evidence="4" id="KW-0479">Metal-binding</keyword>
<dbReference type="Gene3D" id="3.40.50.10420">
    <property type="entry name" value="NagB/RpiA/CoA transferase-like"/>
    <property type="match status" value="1"/>
</dbReference>
<comment type="caution">
    <text evidence="5">The sequence shown here is derived from an EMBL/GenBank/DDBJ whole genome shotgun (WGS) entry which is preliminary data.</text>
</comment>
<comment type="similarity">
    <text evidence="1 4">Belongs to the 5-formyltetrahydrofolate cyclo-ligase family.</text>
</comment>
<organism evidence="5 6">
    <name type="scientific">Pseudahrensia aquimaris</name>
    <dbReference type="NCBI Taxonomy" id="744461"/>
    <lineage>
        <taxon>Bacteria</taxon>
        <taxon>Pseudomonadati</taxon>
        <taxon>Pseudomonadota</taxon>
        <taxon>Alphaproteobacteria</taxon>
        <taxon>Hyphomicrobiales</taxon>
        <taxon>Ahrensiaceae</taxon>
        <taxon>Pseudahrensia</taxon>
    </lineage>
</organism>
<dbReference type="InterPro" id="IPR024185">
    <property type="entry name" value="FTHF_cligase-like_sf"/>
</dbReference>
<dbReference type="GO" id="GO:0030272">
    <property type="term" value="F:5-formyltetrahydrofolate cyclo-ligase activity"/>
    <property type="evidence" value="ECO:0007669"/>
    <property type="project" value="UniProtKB-EC"/>
</dbReference>
<dbReference type="Proteomes" id="UP001597101">
    <property type="component" value="Unassembled WGS sequence"/>
</dbReference>
<proteinExistence type="inferred from homology"/>
<keyword evidence="6" id="KW-1185">Reference proteome</keyword>
<dbReference type="NCBIfam" id="TIGR02727">
    <property type="entry name" value="MTHFS_bact"/>
    <property type="match status" value="1"/>
</dbReference>
<keyword evidence="2 4" id="KW-0547">Nucleotide-binding</keyword>
<dbReference type="Pfam" id="PF01812">
    <property type="entry name" value="5-FTHF_cyc-lig"/>
    <property type="match status" value="1"/>
</dbReference>
<comment type="cofactor">
    <cofactor evidence="4">
        <name>Mg(2+)</name>
        <dbReference type="ChEBI" id="CHEBI:18420"/>
    </cofactor>
</comment>
<evidence type="ECO:0000256" key="2">
    <source>
        <dbReference type="ARBA" id="ARBA00022741"/>
    </source>
</evidence>
<protein>
    <recommendedName>
        <fullName evidence="4">5-formyltetrahydrofolate cyclo-ligase</fullName>
        <ecNumber evidence="4">6.3.3.2</ecNumber>
    </recommendedName>
</protein>
<evidence type="ECO:0000313" key="6">
    <source>
        <dbReference type="Proteomes" id="UP001597101"/>
    </source>
</evidence>